<comment type="caution">
    <text evidence="1">The sequence shown here is derived from an EMBL/GenBank/DDBJ whole genome shotgun (WGS) entry which is preliminary data.</text>
</comment>
<dbReference type="AlphaFoldDB" id="A0A8S9QQ45"/>
<sequence>MISQGIPDPSSDVRDSRAAPARDLFLVRDSIRQLVSDDQGVPDQATKDVCDPIEVTRSIPARGSTPLVVRFNNHLRLKGNSKPTNP</sequence>
<proteinExistence type="predicted"/>
<reference evidence="1" key="1">
    <citation type="submission" date="2019-12" db="EMBL/GenBank/DDBJ databases">
        <title>Genome sequencing and annotation of Brassica cretica.</title>
        <authorList>
            <person name="Studholme D.J."/>
            <person name="Sarris P."/>
        </authorList>
    </citation>
    <scope>NUCLEOTIDE SEQUENCE</scope>
    <source>
        <strain evidence="1">PFS-109/04</strain>
        <tissue evidence="1">Leaf</tissue>
    </source>
</reference>
<accession>A0A8S9QQ45</accession>
<evidence type="ECO:0000313" key="2">
    <source>
        <dbReference type="Proteomes" id="UP000712600"/>
    </source>
</evidence>
<protein>
    <submittedName>
        <fullName evidence="1">Uncharacterized protein</fullName>
    </submittedName>
</protein>
<dbReference type="EMBL" id="QGKX02001290">
    <property type="protein sequence ID" value="KAF3540828.1"/>
    <property type="molecule type" value="Genomic_DNA"/>
</dbReference>
<gene>
    <name evidence="1" type="ORF">F2Q69_00023211</name>
</gene>
<name>A0A8S9QQ45_BRACR</name>
<evidence type="ECO:0000313" key="1">
    <source>
        <dbReference type="EMBL" id="KAF3540828.1"/>
    </source>
</evidence>
<organism evidence="1 2">
    <name type="scientific">Brassica cretica</name>
    <name type="common">Mustard</name>
    <dbReference type="NCBI Taxonomy" id="69181"/>
    <lineage>
        <taxon>Eukaryota</taxon>
        <taxon>Viridiplantae</taxon>
        <taxon>Streptophyta</taxon>
        <taxon>Embryophyta</taxon>
        <taxon>Tracheophyta</taxon>
        <taxon>Spermatophyta</taxon>
        <taxon>Magnoliopsida</taxon>
        <taxon>eudicotyledons</taxon>
        <taxon>Gunneridae</taxon>
        <taxon>Pentapetalae</taxon>
        <taxon>rosids</taxon>
        <taxon>malvids</taxon>
        <taxon>Brassicales</taxon>
        <taxon>Brassicaceae</taxon>
        <taxon>Brassiceae</taxon>
        <taxon>Brassica</taxon>
    </lineage>
</organism>
<dbReference type="Proteomes" id="UP000712600">
    <property type="component" value="Unassembled WGS sequence"/>
</dbReference>